<evidence type="ECO:0000313" key="13">
    <source>
        <dbReference type="EMBL" id="KAF2430947.1"/>
    </source>
</evidence>
<dbReference type="AlphaFoldDB" id="A0A9P4NSM4"/>
<evidence type="ECO:0000256" key="4">
    <source>
        <dbReference type="ARBA" id="ARBA00021923"/>
    </source>
</evidence>
<evidence type="ECO:0000256" key="2">
    <source>
        <dbReference type="ARBA" id="ARBA00011018"/>
    </source>
</evidence>
<evidence type="ECO:0000256" key="8">
    <source>
        <dbReference type="PIRSR" id="PIRSR614732-1"/>
    </source>
</evidence>
<comment type="caution">
    <text evidence="13">The sequence shown here is derived from an EMBL/GenBank/DDBJ whole genome shotgun (WGS) entry which is preliminary data.</text>
</comment>
<dbReference type="GO" id="GO:0004588">
    <property type="term" value="F:orotate phosphoribosyltransferase activity"/>
    <property type="evidence" value="ECO:0007669"/>
    <property type="project" value="TreeGrafter"/>
</dbReference>
<sequence>MSSPISKTHHTLSTSFDVRASLPNTSPLAAYLLHLIAIKRSNLCLSADVNTTAELLEVAEEVGDSICLLKTHADIINDFSEKTVRELREIAKRKRFLVFEDRKFGDIGSTVQKQYTQGPLSIAKWAEITNAHIFPGPAIVTSLKQAAASAIASYNSSVNTEISVGSPSSDNSSEDEPSPVNGVAPSHGVDRLHTSTRDLRKSSVVSISTTISTKTEPISPVPTPYIDDGSGSASSAFENLGSTPYLRALLLLAEMSSEGNLLTGEYTTQCVEIARQHNDFVIGFIAQRSLNEQESDNFLTMTPGVSLPPPGKENANMGDGQGQQYNTPRHVVLEMGSDVIIVGRGILQAEDRAAEAERYRTEAWAAYERRIKL</sequence>
<dbReference type="InterPro" id="IPR011060">
    <property type="entry name" value="RibuloseP-bd_barrel"/>
</dbReference>
<feature type="binding site" evidence="9">
    <location>
        <position position="343"/>
    </location>
    <ligand>
        <name>substrate</name>
    </ligand>
</feature>
<evidence type="ECO:0000256" key="1">
    <source>
        <dbReference type="ARBA" id="ARBA00004861"/>
    </source>
</evidence>
<keyword evidence="14" id="KW-1185">Reference proteome</keyword>
<proteinExistence type="inferred from homology"/>
<dbReference type="GO" id="GO:0006207">
    <property type="term" value="P:'de novo' pyrimidine nucleobase biosynthetic process"/>
    <property type="evidence" value="ECO:0007669"/>
    <property type="project" value="InterPro"/>
</dbReference>
<dbReference type="InterPro" id="IPR001754">
    <property type="entry name" value="OMPdeCOase_dom"/>
</dbReference>
<dbReference type="PANTHER" id="PTHR19278">
    <property type="entry name" value="OROTATE PHOSPHORIBOSYLTRANSFERASE"/>
    <property type="match status" value="1"/>
</dbReference>
<dbReference type="InterPro" id="IPR018089">
    <property type="entry name" value="OMPdecase_AS"/>
</dbReference>
<dbReference type="PANTHER" id="PTHR19278:SF9">
    <property type="entry name" value="URIDINE 5'-MONOPHOSPHATE SYNTHASE"/>
    <property type="match status" value="1"/>
</dbReference>
<feature type="binding site" evidence="9">
    <location>
        <position position="70"/>
    </location>
    <ligand>
        <name>substrate</name>
    </ligand>
</feature>
<organism evidence="13 14">
    <name type="scientific">Tothia fuscella</name>
    <dbReference type="NCBI Taxonomy" id="1048955"/>
    <lineage>
        <taxon>Eukaryota</taxon>
        <taxon>Fungi</taxon>
        <taxon>Dikarya</taxon>
        <taxon>Ascomycota</taxon>
        <taxon>Pezizomycotina</taxon>
        <taxon>Dothideomycetes</taxon>
        <taxon>Pleosporomycetidae</taxon>
        <taxon>Venturiales</taxon>
        <taxon>Cylindrosympodiaceae</taxon>
        <taxon>Tothia</taxon>
    </lineage>
</organism>
<feature type="active site" description="For OMPdecase activity" evidence="8">
    <location>
        <position position="101"/>
    </location>
</feature>
<comment type="similarity">
    <text evidence="2 10">Belongs to the OMP decarboxylase family.</text>
</comment>
<evidence type="ECO:0000256" key="3">
    <source>
        <dbReference type="ARBA" id="ARBA00012321"/>
    </source>
</evidence>
<evidence type="ECO:0000256" key="11">
    <source>
        <dbReference type="SAM" id="MobiDB-lite"/>
    </source>
</evidence>
<name>A0A9P4NSM4_9PEZI</name>
<dbReference type="GO" id="GO:0004590">
    <property type="term" value="F:orotidine-5'-phosphate decarboxylase activity"/>
    <property type="evidence" value="ECO:0007669"/>
    <property type="project" value="UniProtKB-EC"/>
</dbReference>
<feature type="binding site" evidence="9">
    <location>
        <position position="48"/>
    </location>
    <ligand>
        <name>substrate</name>
    </ligand>
</feature>
<evidence type="ECO:0000313" key="14">
    <source>
        <dbReference type="Proteomes" id="UP000800235"/>
    </source>
</evidence>
<dbReference type="NCBIfam" id="TIGR01740">
    <property type="entry name" value="pyrF"/>
    <property type="match status" value="1"/>
</dbReference>
<evidence type="ECO:0000256" key="9">
    <source>
        <dbReference type="PIRSR" id="PIRSR614732-2"/>
    </source>
</evidence>
<keyword evidence="6 10" id="KW-0665">Pyrimidine biosynthesis</keyword>
<dbReference type="SMART" id="SM00934">
    <property type="entry name" value="OMPdecase"/>
    <property type="match status" value="1"/>
</dbReference>
<dbReference type="SUPFAM" id="SSF51366">
    <property type="entry name" value="Ribulose-phoshate binding barrel"/>
    <property type="match status" value="1"/>
</dbReference>
<comment type="catalytic activity">
    <reaction evidence="10">
        <text>orotidine 5'-phosphate + H(+) = UMP + CO2</text>
        <dbReference type="Rhea" id="RHEA:11596"/>
        <dbReference type="ChEBI" id="CHEBI:15378"/>
        <dbReference type="ChEBI" id="CHEBI:16526"/>
        <dbReference type="ChEBI" id="CHEBI:57538"/>
        <dbReference type="ChEBI" id="CHEBI:57865"/>
        <dbReference type="EC" id="4.1.1.23"/>
    </reaction>
</comment>
<dbReference type="EC" id="4.1.1.23" evidence="3 10"/>
<keyword evidence="5 10" id="KW-0210">Decarboxylase</keyword>
<accession>A0A9P4NSM4</accession>
<dbReference type="PROSITE" id="PS00156">
    <property type="entry name" value="OMPDECASE"/>
    <property type="match status" value="1"/>
</dbReference>
<feature type="binding site" evidence="9">
    <location>
        <position position="323"/>
    </location>
    <ligand>
        <name>substrate</name>
    </ligand>
</feature>
<evidence type="ECO:0000256" key="10">
    <source>
        <dbReference type="RuleBase" id="RU000512"/>
    </source>
</evidence>
<feature type="domain" description="Orotidine 5'-phosphate decarboxylase" evidence="12">
    <location>
        <begin position="42"/>
        <end position="359"/>
    </location>
</feature>
<reference evidence="13" key="1">
    <citation type="journal article" date="2020" name="Stud. Mycol.">
        <title>101 Dothideomycetes genomes: a test case for predicting lifestyles and emergence of pathogens.</title>
        <authorList>
            <person name="Haridas S."/>
            <person name="Albert R."/>
            <person name="Binder M."/>
            <person name="Bloem J."/>
            <person name="Labutti K."/>
            <person name="Salamov A."/>
            <person name="Andreopoulos B."/>
            <person name="Baker S."/>
            <person name="Barry K."/>
            <person name="Bills G."/>
            <person name="Bluhm B."/>
            <person name="Cannon C."/>
            <person name="Castanera R."/>
            <person name="Culley D."/>
            <person name="Daum C."/>
            <person name="Ezra D."/>
            <person name="Gonzalez J."/>
            <person name="Henrissat B."/>
            <person name="Kuo A."/>
            <person name="Liang C."/>
            <person name="Lipzen A."/>
            <person name="Lutzoni F."/>
            <person name="Magnuson J."/>
            <person name="Mondo S."/>
            <person name="Nolan M."/>
            <person name="Ohm R."/>
            <person name="Pangilinan J."/>
            <person name="Park H.-J."/>
            <person name="Ramirez L."/>
            <person name="Alfaro M."/>
            <person name="Sun H."/>
            <person name="Tritt A."/>
            <person name="Yoshinaga Y."/>
            <person name="Zwiers L.-H."/>
            <person name="Turgeon B."/>
            <person name="Goodwin S."/>
            <person name="Spatafora J."/>
            <person name="Crous P."/>
            <person name="Grigoriev I."/>
        </authorList>
    </citation>
    <scope>NUCLEOTIDE SEQUENCE</scope>
    <source>
        <strain evidence="13">CBS 130266</strain>
    </source>
</reference>
<feature type="region of interest" description="Disordered" evidence="11">
    <location>
        <begin position="162"/>
        <end position="195"/>
    </location>
</feature>
<dbReference type="Pfam" id="PF00215">
    <property type="entry name" value="OMPdecase"/>
    <property type="match status" value="1"/>
</dbReference>
<evidence type="ECO:0000259" key="12">
    <source>
        <dbReference type="SMART" id="SM00934"/>
    </source>
</evidence>
<gene>
    <name evidence="13" type="ORF">EJ08DRAFT_588199</name>
</gene>
<evidence type="ECO:0000256" key="5">
    <source>
        <dbReference type="ARBA" id="ARBA00022793"/>
    </source>
</evidence>
<comment type="pathway">
    <text evidence="1 10">Pyrimidine metabolism; UMP biosynthesis via de novo pathway; UMP from orotate: step 2/2.</text>
</comment>
<evidence type="ECO:0000256" key="7">
    <source>
        <dbReference type="ARBA" id="ARBA00023239"/>
    </source>
</evidence>
<feature type="binding site" evidence="9">
    <location>
        <position position="344"/>
    </location>
    <ligand>
        <name>substrate</name>
    </ligand>
</feature>
<dbReference type="CDD" id="cd04725">
    <property type="entry name" value="OMP_decarboxylase_like"/>
    <property type="match status" value="1"/>
</dbReference>
<dbReference type="EMBL" id="MU007035">
    <property type="protein sequence ID" value="KAF2430947.1"/>
    <property type="molecule type" value="Genomic_DNA"/>
</dbReference>
<dbReference type="InterPro" id="IPR013785">
    <property type="entry name" value="Aldolase_TIM"/>
</dbReference>
<keyword evidence="7 10" id="KW-0456">Lyase</keyword>
<feature type="active site" description="For OMPdecase activity" evidence="8">
    <location>
        <position position="106"/>
    </location>
</feature>
<protein>
    <recommendedName>
        <fullName evidence="4 10">Orotidine 5'-phosphate decarboxylase</fullName>
        <ecNumber evidence="3 10">4.1.1.23</ecNumber>
    </recommendedName>
</protein>
<feature type="active site" description="For OMPdecase activity" evidence="8">
    <location>
        <position position="103"/>
    </location>
</feature>
<dbReference type="GO" id="GO:0044205">
    <property type="term" value="P:'de novo' UMP biosynthetic process"/>
    <property type="evidence" value="ECO:0007669"/>
    <property type="project" value="InterPro"/>
</dbReference>
<dbReference type="Proteomes" id="UP000800235">
    <property type="component" value="Unassembled WGS sequence"/>
</dbReference>
<dbReference type="Gene3D" id="3.20.20.70">
    <property type="entry name" value="Aldolase class I"/>
    <property type="match status" value="2"/>
</dbReference>
<dbReference type="InterPro" id="IPR014732">
    <property type="entry name" value="OMPdecase"/>
</dbReference>
<dbReference type="OrthoDB" id="10263753at2759"/>
<evidence type="ECO:0000256" key="6">
    <source>
        <dbReference type="ARBA" id="ARBA00022975"/>
    </source>
</evidence>
<feature type="binding site" evidence="9">
    <location>
        <position position="256"/>
    </location>
    <ligand>
        <name>substrate</name>
    </ligand>
</feature>